<dbReference type="HOGENOM" id="CLU_025711_1_1_11"/>
<dbReference type="RefSeq" id="WP_017824665.1">
    <property type="nucleotide sequence ID" value="NZ_KB403091.1"/>
</dbReference>
<dbReference type="Proteomes" id="UP000019754">
    <property type="component" value="Unassembled WGS sequence"/>
</dbReference>
<dbReference type="EMBL" id="AORC01000002">
    <property type="protein sequence ID" value="EYT51216.1"/>
    <property type="molecule type" value="Genomic_DNA"/>
</dbReference>
<comment type="caution">
    <text evidence="2">The sequence shown here is derived from an EMBL/GenBank/DDBJ whole genome shotgun (WGS) entry which is preliminary data.</text>
</comment>
<dbReference type="InterPro" id="IPR036291">
    <property type="entry name" value="NAD(P)-bd_dom_sf"/>
</dbReference>
<sequence length="215" mass="22803">MKITLIGGHGKVALLAQPLLVQAGHEVRSVVRNPDHVADIELTGAQPVVTDIERLDAEGWEELLNGTEAVVWTAGAGGGDPKRTWAVDRDAAIAAMDAAQRAGAHRFVIVSYFGAGPDHGVPEDDDFYPYAQAKTEADEHLQNSGLAWTVLRPSALTLEEPTGRIDVDAAEGGEVSRANVARAIATSLDHEGTIGQVIEFNDGEQPIDEALENLG</sequence>
<protein>
    <submittedName>
        <fullName evidence="2">NAD-dependent dehydratase</fullName>
    </submittedName>
</protein>
<dbReference type="Gene3D" id="3.40.50.720">
    <property type="entry name" value="NAD(P)-binding Rossmann-like Domain"/>
    <property type="match status" value="1"/>
</dbReference>
<dbReference type="AlphaFoldDB" id="A0A022L1Q4"/>
<name>A0A022L1Q4_9MICO</name>
<dbReference type="Pfam" id="PF13460">
    <property type="entry name" value="NAD_binding_10"/>
    <property type="match status" value="1"/>
</dbReference>
<proteinExistence type="predicted"/>
<dbReference type="PANTHER" id="PTHR15020">
    <property type="entry name" value="FLAVIN REDUCTASE-RELATED"/>
    <property type="match status" value="1"/>
</dbReference>
<dbReference type="InterPro" id="IPR016040">
    <property type="entry name" value="NAD(P)-bd_dom"/>
</dbReference>
<dbReference type="CDD" id="cd05243">
    <property type="entry name" value="SDR_a5"/>
    <property type="match status" value="1"/>
</dbReference>
<evidence type="ECO:0000313" key="2">
    <source>
        <dbReference type="EMBL" id="EYT51216.1"/>
    </source>
</evidence>
<dbReference type="OrthoDB" id="4248066at2"/>
<keyword evidence="3" id="KW-1185">Reference proteome</keyword>
<accession>A0A022L1Q4</accession>
<reference evidence="2 3" key="1">
    <citation type="journal article" date="2013" name="Genome Announc.">
        <title>Draft genome sequence of an Actinobacterium, Brachybacterium muris strain UCD-AY4.</title>
        <authorList>
            <person name="Lo J.R."/>
            <person name="Lang J.M."/>
            <person name="Darling A.E."/>
            <person name="Eisen J.A."/>
            <person name="Coil D.A."/>
        </authorList>
    </citation>
    <scope>NUCLEOTIDE SEQUENCE [LARGE SCALE GENOMIC DNA]</scope>
    <source>
        <strain evidence="2 3">UCD-AY4</strain>
    </source>
</reference>
<dbReference type="PANTHER" id="PTHR15020:SF50">
    <property type="entry name" value="UPF0659 PROTEIN YMR090W"/>
    <property type="match status" value="1"/>
</dbReference>
<evidence type="ECO:0000259" key="1">
    <source>
        <dbReference type="Pfam" id="PF13460"/>
    </source>
</evidence>
<feature type="domain" description="NAD(P)-binding" evidence="1">
    <location>
        <begin position="7"/>
        <end position="190"/>
    </location>
</feature>
<evidence type="ECO:0000313" key="3">
    <source>
        <dbReference type="Proteomes" id="UP000019754"/>
    </source>
</evidence>
<dbReference type="STRING" id="1249481.D641_0101835"/>
<organism evidence="2 3">
    <name type="scientific">Brachybacterium muris UCD-AY4</name>
    <dbReference type="NCBI Taxonomy" id="1249481"/>
    <lineage>
        <taxon>Bacteria</taxon>
        <taxon>Bacillati</taxon>
        <taxon>Actinomycetota</taxon>
        <taxon>Actinomycetes</taxon>
        <taxon>Micrococcales</taxon>
        <taxon>Dermabacteraceae</taxon>
        <taxon>Brachybacterium</taxon>
    </lineage>
</organism>
<dbReference type="SUPFAM" id="SSF51735">
    <property type="entry name" value="NAD(P)-binding Rossmann-fold domains"/>
    <property type="match status" value="1"/>
</dbReference>
<gene>
    <name evidence="2" type="ORF">D641_0101835</name>
</gene>